<evidence type="ECO:0000256" key="9">
    <source>
        <dbReference type="ARBA" id="ARBA00023012"/>
    </source>
</evidence>
<evidence type="ECO:0000256" key="7">
    <source>
        <dbReference type="ARBA" id="ARBA00022777"/>
    </source>
</evidence>
<dbReference type="CDD" id="cd00082">
    <property type="entry name" value="HisKA"/>
    <property type="match status" value="1"/>
</dbReference>
<dbReference type="Gene3D" id="1.10.287.130">
    <property type="match status" value="1"/>
</dbReference>
<dbReference type="Gene3D" id="3.30.565.10">
    <property type="entry name" value="Histidine kinase-like ATPase, C-terminal domain"/>
    <property type="match status" value="1"/>
</dbReference>
<dbReference type="InterPro" id="IPR036890">
    <property type="entry name" value="HATPase_C_sf"/>
</dbReference>
<keyword evidence="4" id="KW-0597">Phosphoprotein</keyword>
<dbReference type="PRINTS" id="PR00344">
    <property type="entry name" value="BCTRLSENSOR"/>
</dbReference>
<keyword evidence="15" id="KW-1185">Reference proteome</keyword>
<dbReference type="CDD" id="cd00075">
    <property type="entry name" value="HATPase"/>
    <property type="match status" value="1"/>
</dbReference>
<evidence type="ECO:0000259" key="13">
    <source>
        <dbReference type="PROSITE" id="PS50885"/>
    </source>
</evidence>
<comment type="caution">
    <text evidence="14">The sequence shown here is derived from an EMBL/GenBank/DDBJ whole genome shotgun (WGS) entry which is preliminary data.</text>
</comment>
<dbReference type="SUPFAM" id="SSF158472">
    <property type="entry name" value="HAMP domain-like"/>
    <property type="match status" value="1"/>
</dbReference>
<evidence type="ECO:0000256" key="8">
    <source>
        <dbReference type="ARBA" id="ARBA00022989"/>
    </source>
</evidence>
<dbReference type="InterPro" id="IPR003660">
    <property type="entry name" value="HAMP_dom"/>
</dbReference>
<dbReference type="SMART" id="SM00304">
    <property type="entry name" value="HAMP"/>
    <property type="match status" value="1"/>
</dbReference>
<feature type="compositionally biased region" description="Basic and acidic residues" evidence="10">
    <location>
        <begin position="322"/>
        <end position="340"/>
    </location>
</feature>
<dbReference type="SMART" id="SM00387">
    <property type="entry name" value="HATPase_c"/>
    <property type="match status" value="1"/>
</dbReference>
<dbReference type="InterPro" id="IPR036097">
    <property type="entry name" value="HisK_dim/P_sf"/>
</dbReference>
<dbReference type="PROSITE" id="PS50885">
    <property type="entry name" value="HAMP"/>
    <property type="match status" value="1"/>
</dbReference>
<evidence type="ECO:0000256" key="2">
    <source>
        <dbReference type="ARBA" id="ARBA00004236"/>
    </source>
</evidence>
<proteinExistence type="predicted"/>
<dbReference type="PROSITE" id="PS50109">
    <property type="entry name" value="HIS_KIN"/>
    <property type="match status" value="1"/>
</dbReference>
<feature type="compositionally biased region" description="Low complexity" evidence="10">
    <location>
        <begin position="162"/>
        <end position="181"/>
    </location>
</feature>
<gene>
    <name evidence="14" type="ORF">RM649_04165</name>
</gene>
<evidence type="ECO:0000256" key="5">
    <source>
        <dbReference type="ARBA" id="ARBA00022679"/>
    </source>
</evidence>
<keyword evidence="7 14" id="KW-0418">Kinase</keyword>
<evidence type="ECO:0000256" key="6">
    <source>
        <dbReference type="ARBA" id="ARBA00022692"/>
    </source>
</evidence>
<feature type="domain" description="HAMP" evidence="13">
    <location>
        <begin position="429"/>
        <end position="481"/>
    </location>
</feature>
<dbReference type="EMBL" id="JAVREX010000002">
    <property type="protein sequence ID" value="MDT0426838.1"/>
    <property type="molecule type" value="Genomic_DNA"/>
</dbReference>
<dbReference type="InterPro" id="IPR003594">
    <property type="entry name" value="HATPase_dom"/>
</dbReference>
<keyword evidence="5" id="KW-0808">Transferase</keyword>
<evidence type="ECO:0000256" key="10">
    <source>
        <dbReference type="SAM" id="MobiDB-lite"/>
    </source>
</evidence>
<sequence>MRRRAEYGGGRRLPLRKSLLGRLLAVSALVASCSVAATAWLAVQTTSGAIEQEQGRNLAADTRVLDTLLGYAAEHATWDGVGETVRELADASDRRITLTTQNRQILADSAVSSPPPPALPPEASAVVDPLSVTATGSTSVGAAPVTVGTPGAAGAPVDEAQPSSDAAPPDATASPDAPATDRVSPGPLGTSSGALVVTRSENDRIDPRAVGPFRLPEAERTSLRRTADEAVQCLGRSGIASDVVESPSGRPRIQVVGNDPERVRESLCSTDALNTPTGTEAKALTALNELVNACLDRQGRDAVQLDLDLSWDTSDGAVQAPRYERDREPTPASGRPRERVSTPVPTPVPAPAAVGRDSENDRDIASCVGIARQEQLSSYVASPALLFISDPGGGTVPGFDLSPANTAKIIGVAALVLALTVGASVLAGVRLVRPLHALTGAAQRLRDGQDSAPVLVTTDNEVGRLATAFNDMAEHRARSEEQRKVMVSDVAHELRTPLSNIRGWLEGAQDGIAEPDAMFISSLLEEAVQLQHIIDDLQDLAAADAGALRLHPEPVRIDDLLAHVAAAHQAQAEAAEVLLTVAATDTREPVPELTADPVRLRQAIGNLVSNAVRHTPAGGRVTLRAYPAGPGGEKEPGDTTERSGADEVVVEVADTGSGIAPEDLPQVFDRFWRAEKSRSRRTGGSGLGLAIVRKLVEAHGGSADVVSTVGGGSVFTLRLPSAGPGTTDDGEE</sequence>
<keyword evidence="8 11" id="KW-1133">Transmembrane helix</keyword>
<keyword evidence="6 11" id="KW-0812">Transmembrane</keyword>
<dbReference type="Proteomes" id="UP001183777">
    <property type="component" value="Unassembled WGS sequence"/>
</dbReference>
<name>A0ABU2RH84_9ACTN</name>
<evidence type="ECO:0000256" key="3">
    <source>
        <dbReference type="ARBA" id="ARBA00012438"/>
    </source>
</evidence>
<comment type="catalytic activity">
    <reaction evidence="1">
        <text>ATP + protein L-histidine = ADP + protein N-phospho-L-histidine.</text>
        <dbReference type="EC" id="2.7.13.3"/>
    </reaction>
</comment>
<dbReference type="GO" id="GO:0016301">
    <property type="term" value="F:kinase activity"/>
    <property type="evidence" value="ECO:0007669"/>
    <property type="project" value="UniProtKB-KW"/>
</dbReference>
<evidence type="ECO:0000256" key="11">
    <source>
        <dbReference type="SAM" id="Phobius"/>
    </source>
</evidence>
<feature type="transmembrane region" description="Helical" evidence="11">
    <location>
        <begin position="20"/>
        <end position="43"/>
    </location>
</feature>
<dbReference type="CDD" id="cd06225">
    <property type="entry name" value="HAMP"/>
    <property type="match status" value="1"/>
</dbReference>
<keyword evidence="11" id="KW-0472">Membrane</keyword>
<dbReference type="SUPFAM" id="SSF55874">
    <property type="entry name" value="ATPase domain of HSP90 chaperone/DNA topoisomerase II/histidine kinase"/>
    <property type="match status" value="1"/>
</dbReference>
<feature type="region of interest" description="Disordered" evidence="10">
    <location>
        <begin position="316"/>
        <end position="358"/>
    </location>
</feature>
<protein>
    <recommendedName>
        <fullName evidence="3">histidine kinase</fullName>
        <ecNumber evidence="3">2.7.13.3</ecNumber>
    </recommendedName>
</protein>
<comment type="subcellular location">
    <subcellularLocation>
        <location evidence="2">Cell membrane</location>
    </subcellularLocation>
</comment>
<dbReference type="SUPFAM" id="SSF47384">
    <property type="entry name" value="Homodimeric domain of signal transducing histidine kinase"/>
    <property type="match status" value="1"/>
</dbReference>
<evidence type="ECO:0000313" key="14">
    <source>
        <dbReference type="EMBL" id="MDT0426838.1"/>
    </source>
</evidence>
<dbReference type="Gene3D" id="6.10.340.10">
    <property type="match status" value="1"/>
</dbReference>
<evidence type="ECO:0000259" key="12">
    <source>
        <dbReference type="PROSITE" id="PS50109"/>
    </source>
</evidence>
<dbReference type="SMART" id="SM00388">
    <property type="entry name" value="HisKA"/>
    <property type="match status" value="1"/>
</dbReference>
<organism evidence="14 15">
    <name type="scientific">Streptomyces salyersiae</name>
    <dbReference type="NCBI Taxonomy" id="3075530"/>
    <lineage>
        <taxon>Bacteria</taxon>
        <taxon>Bacillati</taxon>
        <taxon>Actinomycetota</taxon>
        <taxon>Actinomycetes</taxon>
        <taxon>Kitasatosporales</taxon>
        <taxon>Streptomycetaceae</taxon>
        <taxon>Streptomyces</taxon>
    </lineage>
</organism>
<dbReference type="EC" id="2.7.13.3" evidence="3"/>
<evidence type="ECO:0000256" key="1">
    <source>
        <dbReference type="ARBA" id="ARBA00000085"/>
    </source>
</evidence>
<dbReference type="InterPro" id="IPR005467">
    <property type="entry name" value="His_kinase_dom"/>
</dbReference>
<dbReference type="InterPro" id="IPR050736">
    <property type="entry name" value="Sensor_HK_Regulatory"/>
</dbReference>
<feature type="domain" description="Histidine kinase" evidence="12">
    <location>
        <begin position="489"/>
        <end position="723"/>
    </location>
</feature>
<accession>A0ABU2RH84</accession>
<keyword evidence="9" id="KW-0902">Two-component regulatory system</keyword>
<feature type="region of interest" description="Disordered" evidence="10">
    <location>
        <begin position="137"/>
        <end position="209"/>
    </location>
</feature>
<dbReference type="Pfam" id="PF02518">
    <property type="entry name" value="HATPase_c"/>
    <property type="match status" value="1"/>
</dbReference>
<dbReference type="Pfam" id="PF00672">
    <property type="entry name" value="HAMP"/>
    <property type="match status" value="1"/>
</dbReference>
<dbReference type="PANTHER" id="PTHR43711:SF1">
    <property type="entry name" value="HISTIDINE KINASE 1"/>
    <property type="match status" value="1"/>
</dbReference>
<reference evidence="15" key="1">
    <citation type="submission" date="2023-07" db="EMBL/GenBank/DDBJ databases">
        <title>30 novel species of actinomycetes from the DSMZ collection.</title>
        <authorList>
            <person name="Nouioui I."/>
        </authorList>
    </citation>
    <scope>NUCLEOTIDE SEQUENCE [LARGE SCALE GENOMIC DNA]</scope>
    <source>
        <strain evidence="15">DSM 41770</strain>
    </source>
</reference>
<evidence type="ECO:0000256" key="4">
    <source>
        <dbReference type="ARBA" id="ARBA00022553"/>
    </source>
</evidence>
<dbReference type="PROSITE" id="PS51257">
    <property type="entry name" value="PROKAR_LIPOPROTEIN"/>
    <property type="match status" value="1"/>
</dbReference>
<dbReference type="InterPro" id="IPR004358">
    <property type="entry name" value="Sig_transdc_His_kin-like_C"/>
</dbReference>
<dbReference type="InterPro" id="IPR003661">
    <property type="entry name" value="HisK_dim/P_dom"/>
</dbReference>
<evidence type="ECO:0000313" key="15">
    <source>
        <dbReference type="Proteomes" id="UP001183777"/>
    </source>
</evidence>
<dbReference type="RefSeq" id="WP_311655002.1">
    <property type="nucleotide sequence ID" value="NZ_JAVREX010000002.1"/>
</dbReference>
<dbReference type="PANTHER" id="PTHR43711">
    <property type="entry name" value="TWO-COMPONENT HISTIDINE KINASE"/>
    <property type="match status" value="1"/>
</dbReference>
<dbReference type="Pfam" id="PF00512">
    <property type="entry name" value="HisKA"/>
    <property type="match status" value="1"/>
</dbReference>